<name>I4C9K4_DESTA</name>
<reference evidence="3" key="1">
    <citation type="submission" date="2012-06" db="EMBL/GenBank/DDBJ databases">
        <title>Complete sequence of chromosome of Desulfomonile tiedjei DSM 6799.</title>
        <authorList>
            <person name="Lucas S."/>
            <person name="Copeland A."/>
            <person name="Lapidus A."/>
            <person name="Glavina del Rio T."/>
            <person name="Dalin E."/>
            <person name="Tice H."/>
            <person name="Bruce D."/>
            <person name="Goodwin L."/>
            <person name="Pitluck S."/>
            <person name="Peters L."/>
            <person name="Ovchinnikova G."/>
            <person name="Zeytun A."/>
            <person name="Lu M."/>
            <person name="Kyrpides N."/>
            <person name="Mavromatis K."/>
            <person name="Ivanova N."/>
            <person name="Brettin T."/>
            <person name="Detter J.C."/>
            <person name="Han C."/>
            <person name="Larimer F."/>
            <person name="Land M."/>
            <person name="Hauser L."/>
            <person name="Markowitz V."/>
            <person name="Cheng J.-F."/>
            <person name="Hugenholtz P."/>
            <person name="Woyke T."/>
            <person name="Wu D."/>
            <person name="Spring S."/>
            <person name="Schroeder M."/>
            <person name="Brambilla E."/>
            <person name="Klenk H.-P."/>
            <person name="Eisen J.A."/>
        </authorList>
    </citation>
    <scope>NUCLEOTIDE SEQUENCE [LARGE SCALE GENOMIC DNA]</scope>
    <source>
        <strain evidence="3">ATCC 49306 / DSM 6799 / DCB-1</strain>
    </source>
</reference>
<dbReference type="RefSeq" id="WP_014811373.1">
    <property type="nucleotide sequence ID" value="NC_018025.1"/>
</dbReference>
<dbReference type="AlphaFoldDB" id="I4C9K4"/>
<evidence type="ECO:0000313" key="2">
    <source>
        <dbReference type="EMBL" id="AFM26245.1"/>
    </source>
</evidence>
<proteinExistence type="predicted"/>
<dbReference type="KEGG" id="dti:Desti_3597"/>
<dbReference type="Proteomes" id="UP000006055">
    <property type="component" value="Chromosome"/>
</dbReference>
<dbReference type="EMBL" id="CP003360">
    <property type="protein sequence ID" value="AFM26245.1"/>
    <property type="molecule type" value="Genomic_DNA"/>
</dbReference>
<feature type="transmembrane region" description="Helical" evidence="1">
    <location>
        <begin position="5"/>
        <end position="25"/>
    </location>
</feature>
<organism evidence="2 3">
    <name type="scientific">Desulfomonile tiedjei (strain ATCC 49306 / DSM 6799 / DCB-1)</name>
    <dbReference type="NCBI Taxonomy" id="706587"/>
    <lineage>
        <taxon>Bacteria</taxon>
        <taxon>Pseudomonadati</taxon>
        <taxon>Thermodesulfobacteriota</taxon>
        <taxon>Desulfomonilia</taxon>
        <taxon>Desulfomonilales</taxon>
        <taxon>Desulfomonilaceae</taxon>
        <taxon>Desulfomonile</taxon>
    </lineage>
</organism>
<keyword evidence="1" id="KW-1133">Transmembrane helix</keyword>
<gene>
    <name evidence="2" type="ordered locus">Desti_3597</name>
</gene>
<sequence length="77" mass="9141">MQTILIVLAVIYLVVGFVIYLLTMQKSDALQNTIDNHSPVNTYSYTHKWLWLLIVCFWPVWLFMHEKLPDEEKKGPF</sequence>
<keyword evidence="1" id="KW-0472">Membrane</keyword>
<feature type="transmembrane region" description="Helical" evidence="1">
    <location>
        <begin position="45"/>
        <end position="64"/>
    </location>
</feature>
<dbReference type="HOGENOM" id="CLU_2632377_0_0_7"/>
<accession>I4C9K4</accession>
<protein>
    <submittedName>
        <fullName evidence="2">Uncharacterized protein</fullName>
    </submittedName>
</protein>
<keyword evidence="1" id="KW-0812">Transmembrane</keyword>
<evidence type="ECO:0000313" key="3">
    <source>
        <dbReference type="Proteomes" id="UP000006055"/>
    </source>
</evidence>
<evidence type="ECO:0000256" key="1">
    <source>
        <dbReference type="SAM" id="Phobius"/>
    </source>
</evidence>
<keyword evidence="3" id="KW-1185">Reference proteome</keyword>